<proteinExistence type="predicted"/>
<evidence type="ECO:0000256" key="3">
    <source>
        <dbReference type="ARBA" id="ARBA00022975"/>
    </source>
</evidence>
<dbReference type="EMBL" id="VSSQ01002862">
    <property type="protein sequence ID" value="MPM17789.1"/>
    <property type="molecule type" value="Genomic_DNA"/>
</dbReference>
<dbReference type="Pfam" id="PF01948">
    <property type="entry name" value="PyrI"/>
    <property type="match status" value="1"/>
</dbReference>
<organism evidence="6">
    <name type="scientific">bioreactor metagenome</name>
    <dbReference type="NCBI Taxonomy" id="1076179"/>
    <lineage>
        <taxon>unclassified sequences</taxon>
        <taxon>metagenomes</taxon>
        <taxon>ecological metagenomes</taxon>
    </lineage>
</organism>
<dbReference type="PANTHER" id="PTHR35805">
    <property type="entry name" value="ASPARTATE CARBAMOYLTRANSFERASE REGULATORY CHAIN"/>
    <property type="match status" value="1"/>
</dbReference>
<gene>
    <name evidence="6" type="primary">pyrI_10</name>
    <name evidence="6" type="ORF">SDC9_64188</name>
</gene>
<dbReference type="GO" id="GO:0016740">
    <property type="term" value="F:transferase activity"/>
    <property type="evidence" value="ECO:0007669"/>
    <property type="project" value="UniProtKB-KW"/>
</dbReference>
<evidence type="ECO:0000259" key="4">
    <source>
        <dbReference type="Pfam" id="PF01948"/>
    </source>
</evidence>
<evidence type="ECO:0000259" key="5">
    <source>
        <dbReference type="Pfam" id="PF02748"/>
    </source>
</evidence>
<dbReference type="SUPFAM" id="SSF57825">
    <property type="entry name" value="Aspartate carbamoyltransferase, Regulatory-chain, C-terminal domain"/>
    <property type="match status" value="1"/>
</dbReference>
<evidence type="ECO:0000256" key="2">
    <source>
        <dbReference type="ARBA" id="ARBA00022833"/>
    </source>
</evidence>
<dbReference type="InterPro" id="IPR036792">
    <property type="entry name" value="Asp_carbatrfase_reg_C_sf"/>
</dbReference>
<dbReference type="InterPro" id="IPR020542">
    <property type="entry name" value="Asp_carbamoyltrfase_reg_C"/>
</dbReference>
<dbReference type="GO" id="GO:0006207">
    <property type="term" value="P:'de novo' pyrimidine nucleobase biosynthetic process"/>
    <property type="evidence" value="ECO:0007669"/>
    <property type="project" value="InterPro"/>
</dbReference>
<dbReference type="InterPro" id="IPR020545">
    <property type="entry name" value="Asp_carbamoyltransf_reg_N"/>
</dbReference>
<keyword evidence="3" id="KW-0665">Pyrimidine biosynthesis</keyword>
<feature type="domain" description="Aspartate carbamoyltransferase regulatory subunit N-terminal" evidence="4">
    <location>
        <begin position="2"/>
        <end position="89"/>
    </location>
</feature>
<dbReference type="Gene3D" id="2.30.30.20">
    <property type="entry name" value="Aspartate carbamoyltransferase regulatory subunit, C-terminal domain"/>
    <property type="match status" value="1"/>
</dbReference>
<sequence>MLEITSIKNGLVIDHIKVGIGIKIFNYLNLDKVNSQVALIMNVESDKIGKKDIIKIENSSEVNYTILGLLSPNLTINEVRFGEIVRKIKPKLPKKVIDVLICSNPRCITEVEQYVPHTFNLIDEDKGTYKCDYCDHITSLSDL</sequence>
<reference evidence="6" key="1">
    <citation type="submission" date="2019-08" db="EMBL/GenBank/DDBJ databases">
        <authorList>
            <person name="Kucharzyk K."/>
            <person name="Murdoch R.W."/>
            <person name="Higgins S."/>
            <person name="Loffler F."/>
        </authorList>
    </citation>
    <scope>NUCLEOTIDE SEQUENCE</scope>
</reference>
<keyword evidence="6" id="KW-0808">Transferase</keyword>
<name>A0A644XNS0_9ZZZZ</name>
<evidence type="ECO:0000256" key="1">
    <source>
        <dbReference type="ARBA" id="ARBA00022723"/>
    </source>
</evidence>
<dbReference type="GO" id="GO:0009347">
    <property type="term" value="C:aspartate carbamoyltransferase complex"/>
    <property type="evidence" value="ECO:0007669"/>
    <property type="project" value="InterPro"/>
</dbReference>
<dbReference type="Pfam" id="PF02748">
    <property type="entry name" value="PyrI_C"/>
    <property type="match status" value="1"/>
</dbReference>
<accession>A0A644XNS0</accession>
<protein>
    <submittedName>
        <fullName evidence="6">Aspartate carbamoyltransferase regulatory chain</fullName>
    </submittedName>
</protein>
<keyword evidence="1" id="KW-0479">Metal-binding</keyword>
<dbReference type="InterPro" id="IPR036793">
    <property type="entry name" value="Asp_carbatrfase_reg_N_sf"/>
</dbReference>
<dbReference type="GO" id="GO:0006221">
    <property type="term" value="P:pyrimidine nucleotide biosynthetic process"/>
    <property type="evidence" value="ECO:0007669"/>
    <property type="project" value="UniProtKB-KW"/>
</dbReference>
<dbReference type="NCBIfam" id="NF002063">
    <property type="entry name" value="PRK00893.1-3"/>
    <property type="match status" value="1"/>
</dbReference>
<feature type="domain" description="Aspartate carbamoyltransferase regulatory subunit C-terminal" evidence="5">
    <location>
        <begin position="96"/>
        <end position="139"/>
    </location>
</feature>
<keyword evidence="2" id="KW-0862">Zinc</keyword>
<dbReference type="PANTHER" id="PTHR35805:SF1">
    <property type="entry name" value="ASPARTATE CARBAMOYLTRANSFERASE REGULATORY CHAIN"/>
    <property type="match status" value="1"/>
</dbReference>
<dbReference type="InterPro" id="IPR002801">
    <property type="entry name" value="Asp_carbamoylTrfase_reg"/>
</dbReference>
<dbReference type="Gene3D" id="3.30.70.140">
    <property type="entry name" value="Aspartate carbamoyltransferase regulatory subunit, N-terminal domain"/>
    <property type="match status" value="1"/>
</dbReference>
<comment type="caution">
    <text evidence="6">The sequence shown here is derived from an EMBL/GenBank/DDBJ whole genome shotgun (WGS) entry which is preliminary data.</text>
</comment>
<evidence type="ECO:0000313" key="6">
    <source>
        <dbReference type="EMBL" id="MPM17789.1"/>
    </source>
</evidence>
<dbReference type="GO" id="GO:0046872">
    <property type="term" value="F:metal ion binding"/>
    <property type="evidence" value="ECO:0007669"/>
    <property type="project" value="UniProtKB-KW"/>
</dbReference>
<dbReference type="AlphaFoldDB" id="A0A644XNS0"/>
<dbReference type="SUPFAM" id="SSF54893">
    <property type="entry name" value="Aspartate carbamoyltransferase, Regulatory-chain, N-terminal domain"/>
    <property type="match status" value="1"/>
</dbReference>